<comment type="similarity">
    <text evidence="19">Belongs to the thioester dehydratase family. FabZ subfamily.</text>
</comment>
<dbReference type="RefSeq" id="WP_101261477.1">
    <property type="nucleotide sequence ID" value="NZ_MVDD01000007.1"/>
</dbReference>
<keyword evidence="21" id="KW-1185">Reference proteome</keyword>
<dbReference type="AlphaFoldDB" id="A0A2N3HXB5"/>
<dbReference type="GO" id="GO:0009245">
    <property type="term" value="P:lipid A biosynthetic process"/>
    <property type="evidence" value="ECO:0007669"/>
    <property type="project" value="UniProtKB-UniRule"/>
</dbReference>
<comment type="similarity">
    <text evidence="17">In the C-terminal section; belongs to the thioester dehydratase family.</text>
</comment>
<dbReference type="NCBIfam" id="NF000582">
    <property type="entry name" value="PRK00006.1"/>
    <property type="match status" value="1"/>
</dbReference>
<evidence type="ECO:0000256" key="13">
    <source>
        <dbReference type="ARBA" id="ARBA00023268"/>
    </source>
</evidence>
<protein>
    <recommendedName>
        <fullName evidence="18 19">Multifunctional fusion protein</fullName>
    </recommendedName>
    <domain>
        <recommendedName>
            <fullName evidence="19">3-hydroxyacyl-[acyl-carrier-protein] dehydratase FabZ</fullName>
            <ecNumber evidence="19">4.2.1.59</ecNumber>
        </recommendedName>
        <alternativeName>
            <fullName evidence="19">(3R)-hydroxymyristoyl-[acyl-carrier-protein] dehydratase</fullName>
        </alternativeName>
        <alternativeName>
            <fullName evidence="19">Beta-hydroxyacyl-ACP dehydratase</fullName>
            <shortName evidence="19">(3R)-hydroxymyristoyl-ACP dehydrase</shortName>
        </alternativeName>
    </domain>
    <domain>
        <recommendedName>
            <fullName evidence="18">UDP-3-O-acyl-N-acetylglucosamine deacetylase</fullName>
            <shortName evidence="18">UDP-3-O-acyl-GlcNAc deacetylase</shortName>
            <ecNumber evidence="18">3.5.1.108</ecNumber>
        </recommendedName>
        <alternativeName>
            <fullName evidence="18">UDP-3-O-[R-3-hydroxymyristoyl]-N-acetylglucosamine deacetylase</fullName>
        </alternativeName>
    </domain>
</protein>
<comment type="pathway">
    <text evidence="4 18">Glycolipid biosynthesis; lipid IV(A) biosynthesis; lipid IV(A) from (3R)-3-hydroxytetradecanoyl-[acyl-carrier-protein] and UDP-N-acetyl-alpha-D-glucosamine: step 2/6.</text>
</comment>
<comment type="function">
    <text evidence="2 18">Catalyzes the hydrolysis of UDP-3-O-myristoyl-N-acetylglucosamine to form UDP-3-O-myristoylglucosamine and acetate, the committed step in lipid A biosynthesis.</text>
</comment>
<dbReference type="EMBL" id="MVDD01000007">
    <property type="protein sequence ID" value="PKQ62716.1"/>
    <property type="molecule type" value="Genomic_DNA"/>
</dbReference>
<keyword evidence="7 18" id="KW-0441">Lipid A biosynthesis</keyword>
<keyword evidence="5 19" id="KW-0963">Cytoplasm</keyword>
<sequence length="463" mass="51804">MADKQRTLAKEFTLTGKGLHTGLEVSIKFVPASENHGYQFKRVDLEGQPVIVASAEFVGDTSRGTVLEKGECKVQTVEHALSALYGLGVDNCLIEMNSPEPPILDGSARFYVEGIEKVGIVEQNAIREYFVPKEKITYRDEARGSEITILPDDEYSIDTMISFDSKVLRNQYARLSSLKDYKEEISMCRTFVFVRELEFLLNHNLVKGGDLDNAIVIMDQMMEQNELNRIADLFDHQHVEVKEGILSNLELYFDNECARHKLLDVIGDLALCGKFIKGRVIATCPGHGPNTEMAKLLIKRIKKEMGKDSVPAYDPNKEPVLDIVGIMNLLPHRPPFLLVDKIIDIQDDSIVGVKNVSMNEPYFVGHFPGEPVMPGVLMVEAMAQCGGILVLNQVEDPENYGTYFLTQNNIKFRRKVVPGDTLIFKLSFLSPIRRGVANMRGLAFVGDTVVAEGEFMAQIAKKK</sequence>
<evidence type="ECO:0000256" key="15">
    <source>
        <dbReference type="ARBA" id="ARBA00025049"/>
    </source>
</evidence>
<dbReference type="EC" id="3.5.1.108" evidence="18"/>
<evidence type="ECO:0000256" key="19">
    <source>
        <dbReference type="HAMAP-Rule" id="MF_00406"/>
    </source>
</evidence>
<dbReference type="GO" id="GO:0103117">
    <property type="term" value="F:UDP-3-O-acyl-N-acetylglucosamine deacetylase activity"/>
    <property type="evidence" value="ECO:0007669"/>
    <property type="project" value="UniProtKB-UniRule"/>
</dbReference>
<dbReference type="GO" id="GO:0006633">
    <property type="term" value="P:fatty acid biosynthetic process"/>
    <property type="evidence" value="ECO:0007669"/>
    <property type="project" value="UniProtKB-UniRule"/>
</dbReference>
<evidence type="ECO:0000256" key="17">
    <source>
        <dbReference type="ARBA" id="ARBA00061355"/>
    </source>
</evidence>
<dbReference type="InterPro" id="IPR004463">
    <property type="entry name" value="UDP-acyl_GlcNac_deAcase"/>
</dbReference>
<comment type="catalytic activity">
    <reaction evidence="14 18">
        <text>a UDP-3-O-[(3R)-3-hydroxyacyl]-N-acetyl-alpha-D-glucosamine + H2O = a UDP-3-O-[(3R)-3-hydroxyacyl]-alpha-D-glucosamine + acetate</text>
        <dbReference type="Rhea" id="RHEA:67816"/>
        <dbReference type="ChEBI" id="CHEBI:15377"/>
        <dbReference type="ChEBI" id="CHEBI:30089"/>
        <dbReference type="ChEBI" id="CHEBI:137740"/>
        <dbReference type="ChEBI" id="CHEBI:173225"/>
        <dbReference type="EC" id="3.5.1.108"/>
    </reaction>
</comment>
<dbReference type="NCBIfam" id="NF009667">
    <property type="entry name" value="PRK13188.1"/>
    <property type="match status" value="1"/>
</dbReference>
<dbReference type="SUPFAM" id="SSF54211">
    <property type="entry name" value="Ribosomal protein S5 domain 2-like"/>
    <property type="match status" value="2"/>
</dbReference>
<keyword evidence="10 18" id="KW-0862">Zinc</keyword>
<evidence type="ECO:0000256" key="7">
    <source>
        <dbReference type="ARBA" id="ARBA00022556"/>
    </source>
</evidence>
<evidence type="ECO:0000256" key="2">
    <source>
        <dbReference type="ARBA" id="ARBA00002923"/>
    </source>
</evidence>
<proteinExistence type="inferred from homology"/>
<dbReference type="InterPro" id="IPR010084">
    <property type="entry name" value="FabZ"/>
</dbReference>
<dbReference type="Pfam" id="PF07977">
    <property type="entry name" value="FabA"/>
    <property type="match status" value="1"/>
</dbReference>
<accession>A0A2N3HXB5</accession>
<dbReference type="EC" id="4.2.1.59" evidence="19"/>
<dbReference type="Proteomes" id="UP000233535">
    <property type="component" value="Unassembled WGS sequence"/>
</dbReference>
<dbReference type="PANTHER" id="PTHR33694:SF1">
    <property type="entry name" value="UDP-3-O-ACYL-N-ACETYLGLUCOSAMINE DEACETYLASE 1, MITOCHONDRIAL-RELATED"/>
    <property type="match status" value="1"/>
</dbReference>
<dbReference type="NCBIfam" id="TIGR01750">
    <property type="entry name" value="fabZ"/>
    <property type="match status" value="1"/>
</dbReference>
<evidence type="ECO:0000256" key="4">
    <source>
        <dbReference type="ARBA" id="ARBA00005002"/>
    </source>
</evidence>
<dbReference type="HAMAP" id="MF_00406">
    <property type="entry name" value="FabZ"/>
    <property type="match status" value="1"/>
</dbReference>
<evidence type="ECO:0000256" key="14">
    <source>
        <dbReference type="ARBA" id="ARBA00024535"/>
    </source>
</evidence>
<comment type="cofactor">
    <cofactor evidence="1 18">
        <name>Zn(2+)</name>
        <dbReference type="ChEBI" id="CHEBI:29105"/>
    </cofactor>
</comment>
<keyword evidence="8 18" id="KW-0479">Metal-binding</keyword>
<comment type="catalytic activity">
    <reaction evidence="19">
        <text>a (3R)-hydroxyacyl-[ACP] = a (2E)-enoyl-[ACP] + H2O</text>
        <dbReference type="Rhea" id="RHEA:13097"/>
        <dbReference type="Rhea" id="RHEA-COMP:9925"/>
        <dbReference type="Rhea" id="RHEA-COMP:9945"/>
        <dbReference type="ChEBI" id="CHEBI:15377"/>
        <dbReference type="ChEBI" id="CHEBI:78784"/>
        <dbReference type="ChEBI" id="CHEBI:78827"/>
        <dbReference type="EC" id="4.2.1.59"/>
    </reaction>
</comment>
<dbReference type="CDD" id="cd01288">
    <property type="entry name" value="FabZ"/>
    <property type="match status" value="1"/>
</dbReference>
<evidence type="ECO:0000256" key="8">
    <source>
        <dbReference type="ARBA" id="ARBA00022723"/>
    </source>
</evidence>
<dbReference type="Gene3D" id="3.30.1700.10">
    <property type="entry name" value="lpxc deacetylase, domain 2"/>
    <property type="match status" value="1"/>
</dbReference>
<evidence type="ECO:0000256" key="18">
    <source>
        <dbReference type="HAMAP-Rule" id="MF_00388"/>
    </source>
</evidence>
<dbReference type="OrthoDB" id="9772788at2"/>
<evidence type="ECO:0000313" key="20">
    <source>
        <dbReference type="EMBL" id="PKQ62716.1"/>
    </source>
</evidence>
<evidence type="ECO:0000256" key="1">
    <source>
        <dbReference type="ARBA" id="ARBA00001947"/>
    </source>
</evidence>
<dbReference type="UniPathway" id="UPA00359">
    <property type="reaction ID" value="UER00478"/>
</dbReference>
<comment type="similarity">
    <text evidence="18">Belongs to the LpxC family.</text>
</comment>
<dbReference type="HAMAP" id="MF_00388">
    <property type="entry name" value="LpxC"/>
    <property type="match status" value="1"/>
</dbReference>
<evidence type="ECO:0000256" key="9">
    <source>
        <dbReference type="ARBA" id="ARBA00022801"/>
    </source>
</evidence>
<dbReference type="InterPro" id="IPR011334">
    <property type="entry name" value="UDP-acyl_GlcNac_deAcase_C"/>
</dbReference>
<reference evidence="20 21" key="1">
    <citation type="journal article" date="2017" name="Front. Microbiol.">
        <title>Labilibaculum manganireducens gen. nov., sp. nov. and Labilibaculum filiforme sp. nov., Novel Bacteroidetes Isolated from Subsurface Sediments of the Baltic Sea.</title>
        <authorList>
            <person name="Vandieken V."/>
            <person name="Marshall I.P."/>
            <person name="Niemann H."/>
            <person name="Engelen B."/>
            <person name="Cypionka H."/>
        </authorList>
    </citation>
    <scope>NUCLEOTIDE SEQUENCE [LARGE SCALE GENOMIC DNA]</scope>
    <source>
        <strain evidence="20 21">59.16B</strain>
    </source>
</reference>
<dbReference type="SUPFAM" id="SSF54637">
    <property type="entry name" value="Thioesterase/thiol ester dehydrase-isomerase"/>
    <property type="match status" value="1"/>
</dbReference>
<evidence type="ECO:0000313" key="21">
    <source>
        <dbReference type="Proteomes" id="UP000233535"/>
    </source>
</evidence>
<dbReference type="InterPro" id="IPR013114">
    <property type="entry name" value="FabA_FabZ"/>
</dbReference>
<comment type="subcellular location">
    <subcellularLocation>
        <location evidence="3 19">Cytoplasm</location>
    </subcellularLocation>
</comment>
<dbReference type="GO" id="GO:0019171">
    <property type="term" value="F:(3R)-hydroxyacyl-[acyl-carrier-protein] dehydratase activity"/>
    <property type="evidence" value="ECO:0007669"/>
    <property type="project" value="UniProtKB-EC"/>
</dbReference>
<feature type="active site" evidence="19">
    <location>
        <position position="366"/>
    </location>
</feature>
<dbReference type="Gene3D" id="3.30.230.20">
    <property type="entry name" value="lpxc deacetylase, domain 1"/>
    <property type="match status" value="1"/>
</dbReference>
<feature type="active site" description="Proton donor" evidence="18">
    <location>
        <position position="287"/>
    </location>
</feature>
<dbReference type="InterPro" id="IPR020568">
    <property type="entry name" value="Ribosomal_Su5_D2-typ_SF"/>
</dbReference>
<feature type="binding site" evidence="18">
    <location>
        <position position="79"/>
    </location>
    <ligand>
        <name>Zn(2+)</name>
        <dbReference type="ChEBI" id="CHEBI:29105"/>
    </ligand>
</feature>
<keyword evidence="11 18" id="KW-0443">Lipid metabolism</keyword>
<dbReference type="PANTHER" id="PTHR33694">
    <property type="entry name" value="UDP-3-O-ACYL-N-ACETYLGLUCOSAMINE DEACETYLASE 1, MITOCHONDRIAL-RELATED"/>
    <property type="match status" value="1"/>
</dbReference>
<evidence type="ECO:0000256" key="16">
    <source>
        <dbReference type="ARBA" id="ARBA00061221"/>
    </source>
</evidence>
<evidence type="ECO:0000256" key="12">
    <source>
        <dbReference type="ARBA" id="ARBA00023239"/>
    </source>
</evidence>
<evidence type="ECO:0000256" key="5">
    <source>
        <dbReference type="ARBA" id="ARBA00022490"/>
    </source>
</evidence>
<dbReference type="InterPro" id="IPR015870">
    <property type="entry name" value="UDP-acyl_N-AcGlcN_deAcase_N"/>
</dbReference>
<feature type="binding site" evidence="18">
    <location>
        <position position="264"/>
    </location>
    <ligand>
        <name>Zn(2+)</name>
        <dbReference type="ChEBI" id="CHEBI:29105"/>
    </ligand>
</feature>
<keyword evidence="6 18" id="KW-0444">Lipid biosynthesis</keyword>
<dbReference type="GO" id="GO:0016020">
    <property type="term" value="C:membrane"/>
    <property type="evidence" value="ECO:0007669"/>
    <property type="project" value="GOC"/>
</dbReference>
<keyword evidence="12 19" id="KW-0456">Lyase</keyword>
<dbReference type="GO" id="GO:0046872">
    <property type="term" value="F:metal ion binding"/>
    <property type="evidence" value="ECO:0007669"/>
    <property type="project" value="UniProtKB-KW"/>
</dbReference>
<dbReference type="Gene3D" id="3.10.129.10">
    <property type="entry name" value="Hotdog Thioesterase"/>
    <property type="match status" value="1"/>
</dbReference>
<organism evidence="20 21">
    <name type="scientific">Labilibaculum filiforme</name>
    <dbReference type="NCBI Taxonomy" id="1940526"/>
    <lineage>
        <taxon>Bacteria</taxon>
        <taxon>Pseudomonadati</taxon>
        <taxon>Bacteroidota</taxon>
        <taxon>Bacteroidia</taxon>
        <taxon>Marinilabiliales</taxon>
        <taxon>Marinifilaceae</taxon>
        <taxon>Labilibaculum</taxon>
    </lineage>
</organism>
<gene>
    <name evidence="19" type="primary">fabZ</name>
    <name evidence="18" type="synonym">lpxC</name>
    <name evidence="20" type="ORF">BZG02_10920</name>
</gene>
<dbReference type="InterPro" id="IPR029069">
    <property type="entry name" value="HotDog_dom_sf"/>
</dbReference>
<comment type="caution">
    <text evidence="20">The sequence shown here is derived from an EMBL/GenBank/DDBJ whole genome shotgun (WGS) entry which is preliminary data.</text>
</comment>
<evidence type="ECO:0000256" key="6">
    <source>
        <dbReference type="ARBA" id="ARBA00022516"/>
    </source>
</evidence>
<dbReference type="FunFam" id="3.10.129.10:FF:000001">
    <property type="entry name" value="3-hydroxyacyl-[acyl-carrier-protein] dehydratase FabZ"/>
    <property type="match status" value="1"/>
</dbReference>
<keyword evidence="9 18" id="KW-0378">Hydrolase</keyword>
<dbReference type="Pfam" id="PF03331">
    <property type="entry name" value="LpxC"/>
    <property type="match status" value="2"/>
</dbReference>
<feature type="binding site" evidence="18">
    <location>
        <position position="260"/>
    </location>
    <ligand>
        <name>Zn(2+)</name>
        <dbReference type="ChEBI" id="CHEBI:29105"/>
    </ligand>
</feature>
<keyword evidence="13" id="KW-0511">Multifunctional enzyme</keyword>
<evidence type="ECO:0000256" key="11">
    <source>
        <dbReference type="ARBA" id="ARBA00023098"/>
    </source>
</evidence>
<comment type="function">
    <text evidence="15 19">Involved in unsaturated fatty acids biosynthesis. Catalyzes the dehydration of short chain beta-hydroxyacyl-ACPs and long chain saturated and unsaturated beta-hydroxyacyl-ACPs.</text>
</comment>
<comment type="similarity">
    <text evidence="16">In the N-terminal section; belongs to the LpxC family.</text>
</comment>
<name>A0A2N3HXB5_9BACT</name>
<evidence type="ECO:0000256" key="10">
    <source>
        <dbReference type="ARBA" id="ARBA00022833"/>
    </source>
</evidence>
<evidence type="ECO:0000256" key="3">
    <source>
        <dbReference type="ARBA" id="ARBA00004496"/>
    </source>
</evidence>
<dbReference type="GO" id="GO:0005737">
    <property type="term" value="C:cytoplasm"/>
    <property type="evidence" value="ECO:0007669"/>
    <property type="project" value="UniProtKB-SubCell"/>
</dbReference>